<feature type="non-terminal residue" evidence="2">
    <location>
        <position position="205"/>
    </location>
</feature>
<dbReference type="AlphaFoldDB" id="R4WEI4"/>
<evidence type="ECO:0000256" key="1">
    <source>
        <dbReference type="SAM" id="MobiDB-lite"/>
    </source>
</evidence>
<feature type="region of interest" description="Disordered" evidence="1">
    <location>
        <begin position="74"/>
        <end position="96"/>
    </location>
</feature>
<sequence length="205" mass="23488">MQGPLKVFLWHQMRSIVFKEWWDFVVDLKNTNTNHVPMLYPVANLCPSFKLFLKSKKEEINYILRKRPVIKPRIFSGSKRPPEPPPSSTVTSPPKMSCSAELDKILNELYSNDKSIIKKNSELCDLDLKKRETSSKRLQSVQNKKNLSTQESSEISTSTCSNFLGENNSSLTAFRCHKRGAFNKTQCPCENDNSSVKENKTQNAR</sequence>
<evidence type="ECO:0000313" key="2">
    <source>
        <dbReference type="EMBL" id="BAN21614.1"/>
    </source>
</evidence>
<proteinExistence type="evidence at transcript level"/>
<name>R4WEI4_RIPPE</name>
<accession>R4WEI4</accession>
<organism evidence="2">
    <name type="scientific">Riptortus pedestris</name>
    <name type="common">Bean bug</name>
    <dbReference type="NCBI Taxonomy" id="329032"/>
    <lineage>
        <taxon>Eukaryota</taxon>
        <taxon>Metazoa</taxon>
        <taxon>Ecdysozoa</taxon>
        <taxon>Arthropoda</taxon>
        <taxon>Hexapoda</taxon>
        <taxon>Insecta</taxon>
        <taxon>Pterygota</taxon>
        <taxon>Neoptera</taxon>
        <taxon>Paraneoptera</taxon>
        <taxon>Hemiptera</taxon>
        <taxon>Heteroptera</taxon>
        <taxon>Panheteroptera</taxon>
        <taxon>Pentatomomorpha</taxon>
        <taxon>Coreoidea</taxon>
        <taxon>Alydidae</taxon>
        <taxon>Riptortus</taxon>
    </lineage>
</organism>
<reference evidence="2" key="1">
    <citation type="journal article" date="2013" name="PLoS ONE">
        <title>Gene expression in gut symbiotic organ of stinkbug affected by extracellular bacterial symbiont.</title>
        <authorList>
            <person name="Futahashi R."/>
            <person name="Tanaka K."/>
            <person name="Tanahashi M."/>
            <person name="Nikoh N."/>
            <person name="Kikuchi Y."/>
            <person name="Lee B.L."/>
            <person name="Fukatsu T."/>
        </authorList>
    </citation>
    <scope>NUCLEOTIDE SEQUENCE</scope>
    <source>
        <tissue evidence="2">Midgut</tissue>
    </source>
</reference>
<protein>
    <submittedName>
        <fullName evidence="2">Unkown protein</fullName>
    </submittedName>
</protein>
<dbReference type="EMBL" id="AK418455">
    <property type="protein sequence ID" value="BAN21614.1"/>
    <property type="molecule type" value="mRNA"/>
</dbReference>